<keyword evidence="2" id="KW-1185">Reference proteome</keyword>
<dbReference type="InterPro" id="IPR003718">
    <property type="entry name" value="OsmC/Ohr_fam"/>
</dbReference>
<dbReference type="InterPro" id="IPR015946">
    <property type="entry name" value="KH_dom-like_a/b"/>
</dbReference>
<dbReference type="InterPro" id="IPR036102">
    <property type="entry name" value="OsmC/Ohrsf"/>
</dbReference>
<comment type="caution">
    <text evidence="1">The sequence shown here is derived from an EMBL/GenBank/DDBJ whole genome shotgun (WGS) entry which is preliminary data.</text>
</comment>
<evidence type="ECO:0000313" key="1">
    <source>
        <dbReference type="EMBL" id="MBR8640547.1"/>
    </source>
</evidence>
<dbReference type="Proteomes" id="UP000682308">
    <property type="component" value="Unassembled WGS sequence"/>
</dbReference>
<dbReference type="PANTHER" id="PTHR39624:SF2">
    <property type="entry name" value="OSMC-LIKE PROTEIN"/>
    <property type="match status" value="1"/>
</dbReference>
<name>A0A941J1Q5_9ACTN</name>
<dbReference type="Gene3D" id="3.30.300.20">
    <property type="match status" value="1"/>
</dbReference>
<dbReference type="SUPFAM" id="SSF82784">
    <property type="entry name" value="OsmC-like"/>
    <property type="match status" value="1"/>
</dbReference>
<dbReference type="AlphaFoldDB" id="A0A941J1Q5"/>
<accession>A0A941J1Q5</accession>
<organism evidence="1 2">
    <name type="scientific">Streptomyces tuirus</name>
    <dbReference type="NCBI Taxonomy" id="68278"/>
    <lineage>
        <taxon>Bacteria</taxon>
        <taxon>Bacillati</taxon>
        <taxon>Actinomycetota</taxon>
        <taxon>Actinomycetes</taxon>
        <taxon>Kitasatosporales</taxon>
        <taxon>Streptomycetaceae</taxon>
        <taxon>Streptomyces</taxon>
    </lineage>
</organism>
<sequence>MAVHVRDEGDGSFHVQAGTLSFLMDAADRSADGPRSADLLLAALATCTAGTMRAFAAVAGIQGLRGVDVVADAVSATKPQRLQEISLRIAIRGDLTVEQIAQLTRAGTHCKIHNTLHREPEITVDVVRDLSPGD</sequence>
<evidence type="ECO:0000313" key="2">
    <source>
        <dbReference type="Proteomes" id="UP000682308"/>
    </source>
</evidence>
<gene>
    <name evidence="1" type="ORF">KEF29_17555</name>
</gene>
<protein>
    <submittedName>
        <fullName evidence="1">OsmC family protein</fullName>
    </submittedName>
</protein>
<proteinExistence type="predicted"/>
<dbReference type="EMBL" id="JAGTPG010000002">
    <property type="protein sequence ID" value="MBR8640547.1"/>
    <property type="molecule type" value="Genomic_DNA"/>
</dbReference>
<dbReference type="PANTHER" id="PTHR39624">
    <property type="entry name" value="PROTEIN INVOLVED IN RIMO-MEDIATED BETA-METHYLTHIOLATION OF RIBOSOMAL PROTEIN S12 YCAO"/>
    <property type="match status" value="1"/>
</dbReference>
<dbReference type="Pfam" id="PF02566">
    <property type="entry name" value="OsmC"/>
    <property type="match status" value="1"/>
</dbReference>
<reference evidence="1 2" key="1">
    <citation type="submission" date="2021-04" db="EMBL/GenBank/DDBJ databases">
        <title>Characterization of the biosynthetic gene cluster of new lipopeptides with antitumor activity in the genome of the marine Streptomyces PHM034.</title>
        <authorList>
            <person name="Ceniceros A."/>
            <person name="Canedo L."/>
            <person name="Mendez C."/>
            <person name="Olano C."/>
            <person name="Schleissner C."/>
            <person name="Cuevas C."/>
            <person name="De La Calle F."/>
            <person name="Salas J.A."/>
        </authorList>
    </citation>
    <scope>NUCLEOTIDE SEQUENCE [LARGE SCALE GENOMIC DNA]</scope>
    <source>
        <strain evidence="1 2">PHM034</strain>
    </source>
</reference>